<gene>
    <name evidence="1" type="ORF">SEA_KABLUNA_20</name>
</gene>
<keyword evidence="2" id="KW-1185">Reference proteome</keyword>
<protein>
    <submittedName>
        <fullName evidence="1">Uncharacterized protein</fullName>
    </submittedName>
</protein>
<sequence length="77" mass="8536">MNEDEIAVNQSLQTVSQILTQAGLAQVIMDVEDMKLLVSMLKGRSTIVKMSGRTALREDELINRLTHQIHRLGGTTS</sequence>
<proteinExistence type="predicted"/>
<reference evidence="1 2" key="1">
    <citation type="submission" date="2017-09" db="EMBL/GenBank/DDBJ databases">
        <authorList>
            <person name="Pope W.H."/>
            <person name="Garlena R.A."/>
            <person name="Russell D.A."/>
            <person name="Jacobs-Sera D."/>
            <person name="Hatfull G.F."/>
        </authorList>
    </citation>
    <scope>NUCLEOTIDE SEQUENCE [LARGE SCALE GENOMIC DNA]</scope>
</reference>
<dbReference type="EMBL" id="MF919510">
    <property type="protein sequence ID" value="ATN89541.1"/>
    <property type="molecule type" value="Genomic_DNA"/>
</dbReference>
<accession>A0A2D1GCE7</accession>
<organism evidence="1 2">
    <name type="scientific">Gordonia phage Kabluna</name>
    <dbReference type="NCBI Taxonomy" id="2041511"/>
    <lineage>
        <taxon>Viruses</taxon>
        <taxon>Duplodnaviria</taxon>
        <taxon>Heunggongvirae</taxon>
        <taxon>Uroviricota</taxon>
        <taxon>Caudoviricetes</taxon>
        <taxon>Zierdtviridae</taxon>
        <taxon>Emilbogenvirinae</taxon>
        <taxon>Kablunavirus</taxon>
        <taxon>Kablunavirus kabluna</taxon>
    </lineage>
</organism>
<evidence type="ECO:0000313" key="1">
    <source>
        <dbReference type="EMBL" id="ATN89541.1"/>
    </source>
</evidence>
<name>A0A2D1GCE7_9CAUD</name>
<evidence type="ECO:0000313" key="2">
    <source>
        <dbReference type="Proteomes" id="UP000229692"/>
    </source>
</evidence>
<dbReference type="Proteomes" id="UP000229692">
    <property type="component" value="Segment"/>
</dbReference>